<dbReference type="Proteomes" id="UP000051184">
    <property type="component" value="Unassembled WGS sequence"/>
</dbReference>
<dbReference type="RefSeq" id="WP_165589404.1">
    <property type="nucleotide sequence ID" value="NZ_CYTO01000020.1"/>
</dbReference>
<keyword evidence="2" id="KW-1185">Reference proteome</keyword>
<dbReference type="EMBL" id="CYUE01000020">
    <property type="protein sequence ID" value="CUK26247.1"/>
    <property type="molecule type" value="Genomic_DNA"/>
</dbReference>
<protein>
    <submittedName>
        <fullName evidence="1">Uncharacterized protein</fullName>
    </submittedName>
</protein>
<sequence>MKIVGLFRIKTSFGQPDLVWVKDSGLEFEIPEDRYRAAKYLPEVTTLSWREVEET</sequence>
<organism evidence="1 2">
    <name type="scientific">Cognatishimia activa</name>
    <dbReference type="NCBI Taxonomy" id="1715691"/>
    <lineage>
        <taxon>Bacteria</taxon>
        <taxon>Pseudomonadati</taxon>
        <taxon>Pseudomonadota</taxon>
        <taxon>Alphaproteobacteria</taxon>
        <taxon>Rhodobacterales</taxon>
        <taxon>Paracoccaceae</taxon>
        <taxon>Cognatishimia</taxon>
    </lineage>
</organism>
<dbReference type="AlphaFoldDB" id="A0A0P1IS22"/>
<gene>
    <name evidence="1" type="ORF">TA5114_02056</name>
</gene>
<name>A0A0P1IS22_9RHOB</name>
<evidence type="ECO:0000313" key="1">
    <source>
        <dbReference type="EMBL" id="CUK26247.1"/>
    </source>
</evidence>
<accession>A0A0P1IS22</accession>
<proteinExistence type="predicted"/>
<evidence type="ECO:0000313" key="2">
    <source>
        <dbReference type="Proteomes" id="UP000051184"/>
    </source>
</evidence>
<reference evidence="2" key="1">
    <citation type="submission" date="2015-09" db="EMBL/GenBank/DDBJ databases">
        <authorList>
            <person name="Rodrigo-Torres Lidia"/>
            <person name="Arahal R.David."/>
        </authorList>
    </citation>
    <scope>NUCLEOTIDE SEQUENCE [LARGE SCALE GENOMIC DNA]</scope>
    <source>
        <strain evidence="2">CECT 5114</strain>
    </source>
</reference>